<protein>
    <submittedName>
        <fullName evidence="1">Putative bacteriophage protein</fullName>
    </submittedName>
</protein>
<organism evidence="1 2">
    <name type="scientific">Thioalkalivibrio sulfidiphilus (strain HL-EbGR7)</name>
    <dbReference type="NCBI Taxonomy" id="396588"/>
    <lineage>
        <taxon>Bacteria</taxon>
        <taxon>Pseudomonadati</taxon>
        <taxon>Pseudomonadota</taxon>
        <taxon>Gammaproteobacteria</taxon>
        <taxon>Chromatiales</taxon>
        <taxon>Ectothiorhodospiraceae</taxon>
        <taxon>Thioalkalivibrio</taxon>
    </lineage>
</organism>
<dbReference type="OrthoDB" id="2081253at2"/>
<dbReference type="STRING" id="396588.Tgr7_1639"/>
<proteinExistence type="predicted"/>
<dbReference type="AlphaFoldDB" id="B8GS18"/>
<keyword evidence="2" id="KW-1185">Reference proteome</keyword>
<dbReference type="eggNOG" id="COG5005">
    <property type="taxonomic scope" value="Bacteria"/>
</dbReference>
<dbReference type="RefSeq" id="WP_012638205.1">
    <property type="nucleotide sequence ID" value="NC_011901.1"/>
</dbReference>
<dbReference type="HOGENOM" id="CLU_117141_1_0_6"/>
<sequence length="161" mass="18005">MAGVEVRVDDAAVRAALERLARFAGAPREALADIGEYMQRVVDDRFAAGRNPEGRAWERNSAATLLRKRNPRILHESPLLRGSIHYRATDDALAQGTRLEYAAVQQFGARQGAFGRTRRNVPIPWGDIPARPFLGFNAADRAEVMRLLEAHIRERFEDAEG</sequence>
<dbReference type="InterPro" id="IPR006522">
    <property type="entry name" value="Phage_virion_morphogenesis"/>
</dbReference>
<dbReference type="Proteomes" id="UP000002383">
    <property type="component" value="Chromosome"/>
</dbReference>
<evidence type="ECO:0000313" key="1">
    <source>
        <dbReference type="EMBL" id="ACL72722.1"/>
    </source>
</evidence>
<evidence type="ECO:0000313" key="2">
    <source>
        <dbReference type="Proteomes" id="UP000002383"/>
    </source>
</evidence>
<name>B8GS18_THISH</name>
<dbReference type="EMBL" id="CP001339">
    <property type="protein sequence ID" value="ACL72722.1"/>
    <property type="molecule type" value="Genomic_DNA"/>
</dbReference>
<reference evidence="1 2" key="1">
    <citation type="journal article" date="2011" name="Stand. Genomic Sci.">
        <title>Complete genome sequence of 'Thioalkalivibrio sulfidophilus' HL-EbGr7.</title>
        <authorList>
            <person name="Muyzer G."/>
            <person name="Sorokin D.Y."/>
            <person name="Mavromatis K."/>
            <person name="Lapidus A."/>
            <person name="Clum A."/>
            <person name="Ivanova N."/>
            <person name="Pati A."/>
            <person name="d'Haeseleer P."/>
            <person name="Woyke T."/>
            <person name="Kyrpides N.C."/>
        </authorList>
    </citation>
    <scope>NUCLEOTIDE SEQUENCE [LARGE SCALE GENOMIC DNA]</scope>
    <source>
        <strain evidence="1 2">HL-EbGR7</strain>
    </source>
</reference>
<gene>
    <name evidence="1" type="ordered locus">Tgr7_1639</name>
</gene>
<dbReference type="NCBIfam" id="TIGR01635">
    <property type="entry name" value="tail_comp_S"/>
    <property type="match status" value="1"/>
</dbReference>
<accession>B8GS18</accession>
<dbReference type="Pfam" id="PF05069">
    <property type="entry name" value="Phage_tail_S"/>
    <property type="match status" value="1"/>
</dbReference>
<dbReference type="KEGG" id="tgr:Tgr7_1639"/>